<dbReference type="SMART" id="SM00490">
    <property type="entry name" value="HELICc"/>
    <property type="match status" value="1"/>
</dbReference>
<name>A0A8S1CGW8_9INSE</name>
<dbReference type="InterPro" id="IPR001650">
    <property type="entry name" value="Helicase_C-like"/>
</dbReference>
<dbReference type="GO" id="GO:0016787">
    <property type="term" value="F:hydrolase activity"/>
    <property type="evidence" value="ECO:0007669"/>
    <property type="project" value="UniProtKB-KW"/>
</dbReference>
<evidence type="ECO:0000256" key="1">
    <source>
        <dbReference type="ARBA" id="ARBA00022741"/>
    </source>
</evidence>
<dbReference type="GO" id="GO:0005524">
    <property type="term" value="F:ATP binding"/>
    <property type="evidence" value="ECO:0007669"/>
    <property type="project" value="UniProtKB-UniRule"/>
</dbReference>
<evidence type="ECO:0000256" key="3">
    <source>
        <dbReference type="ARBA" id="ARBA00022840"/>
    </source>
</evidence>
<dbReference type="CDD" id="cd18787">
    <property type="entry name" value="SF2_C_DEAD"/>
    <property type="match status" value="1"/>
</dbReference>
<comment type="domain">
    <text evidence="5">The Q motif is unique to and characteristic of the DEAD box family of RNA helicases and controls ATP binding and hydrolysis.</text>
</comment>
<sequence>MKEKRHRVFDPFKNAESDILVCTDVMARGVDIPLVDWVIQYDDPPSSAAAFVHRCGRTARIGIKAERFCLSHWKLMKKFPTSP</sequence>
<proteinExistence type="inferred from homology"/>
<comment type="catalytic activity">
    <reaction evidence="5">
        <text>ATP + H2O = ADP + phosphate + H(+)</text>
        <dbReference type="Rhea" id="RHEA:13065"/>
        <dbReference type="ChEBI" id="CHEBI:15377"/>
        <dbReference type="ChEBI" id="CHEBI:15378"/>
        <dbReference type="ChEBI" id="CHEBI:30616"/>
        <dbReference type="ChEBI" id="CHEBI:43474"/>
        <dbReference type="ChEBI" id="CHEBI:456216"/>
        <dbReference type="EC" id="3.6.4.13"/>
    </reaction>
</comment>
<dbReference type="OrthoDB" id="422663at2759"/>
<keyword evidence="1 5" id="KW-0547">Nucleotide-binding</keyword>
<dbReference type="GO" id="GO:0003723">
    <property type="term" value="F:RNA binding"/>
    <property type="evidence" value="ECO:0007669"/>
    <property type="project" value="UniProtKB-UniRule"/>
</dbReference>
<comment type="caution">
    <text evidence="7">The sequence shown here is derived from an EMBL/GenBank/DDBJ whole genome shotgun (WGS) entry which is preliminary data.</text>
</comment>
<dbReference type="Gene3D" id="3.40.50.300">
    <property type="entry name" value="P-loop containing nucleotide triphosphate hydrolases"/>
    <property type="match status" value="1"/>
</dbReference>
<keyword evidence="8" id="KW-1185">Reference proteome</keyword>
<keyword evidence="2 5" id="KW-0378">Hydrolase</keyword>
<dbReference type="EC" id="3.6.4.13" evidence="5"/>
<evidence type="ECO:0000256" key="2">
    <source>
        <dbReference type="ARBA" id="ARBA00022801"/>
    </source>
</evidence>
<dbReference type="EMBL" id="CADEPI010000039">
    <property type="protein sequence ID" value="CAB3368770.1"/>
    <property type="molecule type" value="Genomic_DNA"/>
</dbReference>
<dbReference type="AlphaFoldDB" id="A0A8S1CGW8"/>
<accession>A0A8S1CGW8</accession>
<comment type="similarity">
    <text evidence="5">Belongs to the DEAD box helicase family.</text>
</comment>
<gene>
    <name evidence="7" type="ORF">CLODIP_2_CD00837</name>
</gene>
<evidence type="ECO:0000313" key="8">
    <source>
        <dbReference type="Proteomes" id="UP000494165"/>
    </source>
</evidence>
<dbReference type="GO" id="GO:0003724">
    <property type="term" value="F:RNA helicase activity"/>
    <property type="evidence" value="ECO:0007669"/>
    <property type="project" value="UniProtKB-EC"/>
</dbReference>
<feature type="domain" description="Helicase C-terminal" evidence="6">
    <location>
        <begin position="1"/>
        <end position="83"/>
    </location>
</feature>
<dbReference type="InterPro" id="IPR027417">
    <property type="entry name" value="P-loop_NTPase"/>
</dbReference>
<evidence type="ECO:0000256" key="5">
    <source>
        <dbReference type="RuleBase" id="RU365068"/>
    </source>
</evidence>
<organism evidence="7 8">
    <name type="scientific">Cloeon dipterum</name>
    <dbReference type="NCBI Taxonomy" id="197152"/>
    <lineage>
        <taxon>Eukaryota</taxon>
        <taxon>Metazoa</taxon>
        <taxon>Ecdysozoa</taxon>
        <taxon>Arthropoda</taxon>
        <taxon>Hexapoda</taxon>
        <taxon>Insecta</taxon>
        <taxon>Pterygota</taxon>
        <taxon>Palaeoptera</taxon>
        <taxon>Ephemeroptera</taxon>
        <taxon>Pisciforma</taxon>
        <taxon>Baetidae</taxon>
        <taxon>Cloeon</taxon>
    </lineage>
</organism>
<evidence type="ECO:0000256" key="4">
    <source>
        <dbReference type="ARBA" id="ARBA00022884"/>
    </source>
</evidence>
<evidence type="ECO:0000313" key="7">
    <source>
        <dbReference type="EMBL" id="CAB3368770.1"/>
    </source>
</evidence>
<keyword evidence="3 5" id="KW-0067">ATP-binding</keyword>
<keyword evidence="5" id="KW-0347">Helicase</keyword>
<comment type="function">
    <text evidence="5">RNA helicase.</text>
</comment>
<keyword evidence="4 5" id="KW-0694">RNA-binding</keyword>
<dbReference type="PROSITE" id="PS51194">
    <property type="entry name" value="HELICASE_CTER"/>
    <property type="match status" value="1"/>
</dbReference>
<dbReference type="Proteomes" id="UP000494165">
    <property type="component" value="Unassembled WGS sequence"/>
</dbReference>
<dbReference type="Pfam" id="PF00271">
    <property type="entry name" value="Helicase_C"/>
    <property type="match status" value="1"/>
</dbReference>
<reference evidence="7 8" key="1">
    <citation type="submission" date="2020-04" db="EMBL/GenBank/DDBJ databases">
        <authorList>
            <person name="Alioto T."/>
            <person name="Alioto T."/>
            <person name="Gomez Garrido J."/>
        </authorList>
    </citation>
    <scope>NUCLEOTIDE SEQUENCE [LARGE SCALE GENOMIC DNA]</scope>
</reference>
<protein>
    <recommendedName>
        <fullName evidence="5">ATP-dependent RNA helicase</fullName>
        <ecNumber evidence="5">3.6.4.13</ecNumber>
    </recommendedName>
</protein>
<dbReference type="PANTHER" id="PTHR24031">
    <property type="entry name" value="RNA HELICASE"/>
    <property type="match status" value="1"/>
</dbReference>
<evidence type="ECO:0000259" key="6">
    <source>
        <dbReference type="PROSITE" id="PS51194"/>
    </source>
</evidence>
<dbReference type="SUPFAM" id="SSF52540">
    <property type="entry name" value="P-loop containing nucleoside triphosphate hydrolases"/>
    <property type="match status" value="1"/>
</dbReference>